<keyword evidence="2" id="KW-1133">Transmembrane helix</keyword>
<dbReference type="InterPro" id="IPR027463">
    <property type="entry name" value="AcrB_DN_DC_subdom"/>
</dbReference>
<feature type="transmembrane region" description="Helical" evidence="2">
    <location>
        <begin position="686"/>
        <end position="706"/>
    </location>
</feature>
<feature type="transmembrane region" description="Helical" evidence="2">
    <location>
        <begin position="1204"/>
        <end position="1224"/>
    </location>
</feature>
<dbReference type="SUPFAM" id="SSF82714">
    <property type="entry name" value="Multidrug efflux transporter AcrB TolC docking domain, DN and DC subdomains"/>
    <property type="match status" value="2"/>
</dbReference>
<feature type="transmembrane region" description="Helical" evidence="2">
    <location>
        <begin position="655"/>
        <end position="679"/>
    </location>
</feature>
<dbReference type="SUPFAM" id="SSF82866">
    <property type="entry name" value="Multidrug efflux transporter AcrB transmembrane domain"/>
    <property type="match status" value="2"/>
</dbReference>
<keyword evidence="4" id="KW-1185">Reference proteome</keyword>
<dbReference type="SUPFAM" id="SSF82693">
    <property type="entry name" value="Multidrug efflux transporter AcrB pore domain, PN1, PN2, PC1 and PC2 subdomains"/>
    <property type="match status" value="3"/>
</dbReference>
<dbReference type="EMBL" id="JBBMFA010000069">
    <property type="protein sequence ID" value="MEQ2519808.1"/>
    <property type="molecule type" value="Genomic_DNA"/>
</dbReference>
<feature type="transmembrane region" description="Helical" evidence="2">
    <location>
        <begin position="1178"/>
        <end position="1197"/>
    </location>
</feature>
<evidence type="ECO:0000313" key="4">
    <source>
        <dbReference type="Proteomes" id="UP001477672"/>
    </source>
</evidence>
<evidence type="ECO:0000256" key="1">
    <source>
        <dbReference type="SAM" id="Coils"/>
    </source>
</evidence>
<feature type="transmembrane region" description="Helical" evidence="2">
    <location>
        <begin position="848"/>
        <end position="871"/>
    </location>
</feature>
<accession>A0ABV1GE83</accession>
<feature type="coiled-coil region" evidence="1">
    <location>
        <begin position="229"/>
        <end position="274"/>
    </location>
</feature>
<reference evidence="3 4" key="1">
    <citation type="submission" date="2024-03" db="EMBL/GenBank/DDBJ databases">
        <title>Human intestinal bacterial collection.</title>
        <authorList>
            <person name="Pauvert C."/>
            <person name="Hitch T.C.A."/>
            <person name="Clavel T."/>
        </authorList>
    </citation>
    <scope>NUCLEOTIDE SEQUENCE [LARGE SCALE GENOMIC DNA]</scope>
    <source>
        <strain evidence="3 4">CLA-JM-H11</strain>
    </source>
</reference>
<feature type="transmembrane region" description="Helical" evidence="2">
    <location>
        <begin position="1276"/>
        <end position="1295"/>
    </location>
</feature>
<dbReference type="Gene3D" id="3.30.70.1440">
    <property type="entry name" value="Multidrug efflux transporter AcrB pore domain"/>
    <property type="match status" value="1"/>
</dbReference>
<evidence type="ECO:0000256" key="2">
    <source>
        <dbReference type="SAM" id="Phobius"/>
    </source>
</evidence>
<keyword evidence="2" id="KW-0472">Membrane</keyword>
<dbReference type="RefSeq" id="WP_349215243.1">
    <property type="nucleotide sequence ID" value="NZ_JBBMFA010000069.1"/>
</dbReference>
<name>A0ABV1GE83_9FIRM</name>
<evidence type="ECO:0000313" key="3">
    <source>
        <dbReference type="EMBL" id="MEQ2519808.1"/>
    </source>
</evidence>
<feature type="transmembrane region" description="Helical" evidence="2">
    <location>
        <begin position="757"/>
        <end position="781"/>
    </location>
</feature>
<dbReference type="Gene3D" id="3.30.70.1320">
    <property type="entry name" value="Multidrug efflux transporter AcrB pore domain like"/>
    <property type="match status" value="2"/>
</dbReference>
<feature type="transmembrane region" description="Helical" evidence="2">
    <location>
        <begin position="793"/>
        <end position="816"/>
    </location>
</feature>
<proteinExistence type="predicted"/>
<feature type="transmembrane region" description="Helical" evidence="2">
    <location>
        <begin position="1230"/>
        <end position="1255"/>
    </location>
</feature>
<keyword evidence="1" id="KW-0175">Coiled coil</keyword>
<feature type="transmembrane region" description="Helical" evidence="2">
    <location>
        <begin position="712"/>
        <end position="737"/>
    </location>
</feature>
<dbReference type="Pfam" id="PF00873">
    <property type="entry name" value="ACR_tran"/>
    <property type="match status" value="2"/>
</dbReference>
<gene>
    <name evidence="3" type="ORF">WMO24_05090</name>
</gene>
<dbReference type="InterPro" id="IPR001036">
    <property type="entry name" value="Acrflvin-R"/>
</dbReference>
<dbReference type="Gene3D" id="3.30.70.1430">
    <property type="entry name" value="Multidrug efflux transporter AcrB pore domain"/>
    <property type="match status" value="2"/>
</dbReference>
<dbReference type="Gene3D" id="1.20.1640.10">
    <property type="entry name" value="Multidrug efflux transporter AcrB transmembrane domain"/>
    <property type="match status" value="3"/>
</dbReference>
<dbReference type="Gene3D" id="3.30.2090.10">
    <property type="entry name" value="Multidrug efflux transporter AcrB TolC docking domain, DN and DC subdomains"/>
    <property type="match status" value="3"/>
</dbReference>
<feature type="coiled-coil region" evidence="1">
    <location>
        <begin position="478"/>
        <end position="512"/>
    </location>
</feature>
<feature type="transmembrane region" description="Helical" evidence="2">
    <location>
        <begin position="1307"/>
        <end position="1330"/>
    </location>
</feature>
<organism evidence="3 4">
    <name type="scientific">Ruthenibacterium intestinale</name>
    <dbReference type="NCBI Taxonomy" id="3133163"/>
    <lineage>
        <taxon>Bacteria</taxon>
        <taxon>Bacillati</taxon>
        <taxon>Bacillota</taxon>
        <taxon>Clostridia</taxon>
        <taxon>Eubacteriales</taxon>
        <taxon>Oscillospiraceae</taxon>
        <taxon>Ruthenibacterium</taxon>
    </lineage>
</organism>
<dbReference type="Proteomes" id="UP001477672">
    <property type="component" value="Unassembled WGS sequence"/>
</dbReference>
<keyword evidence="2" id="KW-0812">Transmembrane</keyword>
<protein>
    <submittedName>
        <fullName evidence="3">Efflux RND transporter permease subunit</fullName>
    </submittedName>
</protein>
<dbReference type="PANTHER" id="PTHR32063:SF0">
    <property type="entry name" value="SWARMING MOTILITY PROTEIN SWRC"/>
    <property type="match status" value="1"/>
</dbReference>
<dbReference type="PANTHER" id="PTHR32063">
    <property type="match status" value="1"/>
</dbReference>
<comment type="caution">
    <text evidence="3">The sequence shown here is derived from an EMBL/GenBank/DDBJ whole genome shotgun (WGS) entry which is preliminary data.</text>
</comment>
<sequence>MKKPTDWSVSFSLSRICGREVIMLSHYSVKKPFTVLVAVVLVLVLGVVSFMGMTTDLLPSIELPYVMVVTTYAGASPEKIEMTVTKPLEAVLGTTGGVKNVQSVSSENSSLVILEFEQGTNMDSAMIELSSNVDLVKAQLDDAVGTPMLLQISPDMLPVMIASVDVNGMDVGQVSDYAQESVIPEFERLSGVASVDATGLVERQVSVTLDQSKIDALNDRVLGSVDSELADAQQELRDGQAKLDSGKAQLEQGKQALNEKKDSTLSQLADASAQVDSASAQVSAMLSEETSLTANQKAFEAEKAGYQQALDGYNTLSSALLAAKQGAQQQVVDQVNQALAALGVQVQNFDEVLALLENPSIPLPEKISSAIRSVATMPESVEDLLAMDAATFEAFRQQAISSGVSQLADLTQESLRQLKDAADKAPARMAEIDTELSNIATRLATISAMKPQLEEALKKAQEGYAALESGKMTAVNELTKGEVTLSNTESQLAQAEEQLKTAQEQFEQARDQAYKQADLSGVLTQEMLANILMAQNFNMPAGYINESGEQYLLKVGDAFQSVEELGNTVLMHLDVDGIGDVRLRDVAAVELTDNAGETYAKVNGNDGVVLSFQKQSTASTADVSGKINDAIEELQQENPDLHITPLMDQGDYIDLVVSSVLSNLLWGGLLAILILILFLRDARPTLIVACSIPFSLMCAVTLMYFSGVTLNLISLSGLALGVGMLVDNSIVVIENIYRLRSEGMPATKAAVRGATQVAGAIFASTLTTICVFLPIVFTQGLSRELFTDMGLTIAYSLLASLVVALTLVPAMGSSFLRSSTQKEHKLFDGFVNRYEKVLRWALKHKAPVLGGAFALLVFSGVMVTQMGTAFIPSMDSPQMSATLTMPEESTQEQTYAMADEVMARITQVEGVETVGAMQGSGMGGMTGSSSGSIQFYILLSDDRDVTNVDVKNQIDQSVSDLDCTVDVTESTMDLSMLGGSGIELVITGQDLDQMNAIAEDLRSILHETEGVLDVSEKEVTGNPETRITVDKEKAMQYGLTVAQVYSELATALQSETSATTLTIGADDVPVVVIQDAASLPGRDSIMQYTFTVTGQDGEEKTVALSEIATKTETDSVPAINRENNVRTMSVTAGVDEEHNIGLVSRELQKTLDEYEVPDGYTVTLSGENETINSAMLDLLKMMALAIVFIYLIMVAQFQSLMSPFIVMFTIPLAFTGGLLALLVTGKELSIIAMLGFLVLSGVVVNNGIVFVDSINQLRLEGMTRREAIVKTGRTRIRPVLMTALTTILAMSTMALGVGQGAEMTQPMAIVTIGGLSYATLLTLVIVPILYDIMMKRPLHDPQLDDAAEDAAREVNGLQEE</sequence>
<feature type="transmembrane region" description="Helical" evidence="2">
    <location>
        <begin position="33"/>
        <end position="53"/>
    </location>
</feature>